<dbReference type="EMBL" id="CAJVPP010003744">
    <property type="protein sequence ID" value="CAG8636269.1"/>
    <property type="molecule type" value="Genomic_DNA"/>
</dbReference>
<feature type="non-terminal residue" evidence="1">
    <location>
        <position position="1"/>
    </location>
</feature>
<keyword evidence="2" id="KW-1185">Reference proteome</keyword>
<gene>
    <name evidence="1" type="ORF">FMOSSE_LOCUS10752</name>
</gene>
<proteinExistence type="predicted"/>
<dbReference type="Proteomes" id="UP000789375">
    <property type="component" value="Unassembled WGS sequence"/>
</dbReference>
<evidence type="ECO:0000313" key="2">
    <source>
        <dbReference type="Proteomes" id="UP000789375"/>
    </source>
</evidence>
<comment type="caution">
    <text evidence="1">The sequence shown here is derived from an EMBL/GenBank/DDBJ whole genome shotgun (WGS) entry which is preliminary data.</text>
</comment>
<name>A0A9N9DFC2_FUNMO</name>
<protein>
    <submittedName>
        <fullName evidence="1">9662_t:CDS:1</fullName>
    </submittedName>
</protein>
<evidence type="ECO:0000313" key="1">
    <source>
        <dbReference type="EMBL" id="CAG8636269.1"/>
    </source>
</evidence>
<sequence>HGSSFRGEPFSPMLVVEVDDINTQADLGLQAKLKQQCLSSSPCLGDLDGGDALPGFKLKVWKIEEAILQ</sequence>
<organism evidence="1 2">
    <name type="scientific">Funneliformis mosseae</name>
    <name type="common">Endomycorrhizal fungus</name>
    <name type="synonym">Glomus mosseae</name>
    <dbReference type="NCBI Taxonomy" id="27381"/>
    <lineage>
        <taxon>Eukaryota</taxon>
        <taxon>Fungi</taxon>
        <taxon>Fungi incertae sedis</taxon>
        <taxon>Mucoromycota</taxon>
        <taxon>Glomeromycotina</taxon>
        <taxon>Glomeromycetes</taxon>
        <taxon>Glomerales</taxon>
        <taxon>Glomeraceae</taxon>
        <taxon>Funneliformis</taxon>
    </lineage>
</organism>
<reference evidence="1" key="1">
    <citation type="submission" date="2021-06" db="EMBL/GenBank/DDBJ databases">
        <authorList>
            <person name="Kallberg Y."/>
            <person name="Tangrot J."/>
            <person name="Rosling A."/>
        </authorList>
    </citation>
    <scope>NUCLEOTIDE SEQUENCE</scope>
    <source>
        <strain evidence="1">87-6 pot B 2015</strain>
    </source>
</reference>
<dbReference type="AlphaFoldDB" id="A0A9N9DFC2"/>
<accession>A0A9N9DFC2</accession>